<name>A0A0K8PBN0_9CHLR</name>
<dbReference type="AlphaFoldDB" id="A0A0K8PBN0"/>
<protein>
    <submittedName>
        <fullName evidence="1">Uncharacterized protein</fullName>
    </submittedName>
</protein>
<keyword evidence="2" id="KW-1185">Reference proteome</keyword>
<sequence length="75" mass="9002">MVLGFAQNHMNNTLLFLIRKVNPDFELLDLRKELTTSTKNEYNNFTIKNIFLTGNRLCHFHHTKEVREYSNTRLF</sequence>
<proteinExistence type="predicted"/>
<organism evidence="1">
    <name type="scientific">Flexilinea flocculi</name>
    <dbReference type="NCBI Taxonomy" id="1678840"/>
    <lineage>
        <taxon>Bacteria</taxon>
        <taxon>Bacillati</taxon>
        <taxon>Chloroflexota</taxon>
        <taxon>Anaerolineae</taxon>
        <taxon>Anaerolineales</taxon>
        <taxon>Anaerolineaceae</taxon>
        <taxon>Flexilinea</taxon>
    </lineage>
</organism>
<evidence type="ECO:0000313" key="2">
    <source>
        <dbReference type="Proteomes" id="UP000053370"/>
    </source>
</evidence>
<gene>
    <name evidence="1" type="ORF">ATC1_12462</name>
</gene>
<reference evidence="1" key="1">
    <citation type="journal article" date="2015" name="Genome Announc.">
        <title>Draft Genome Sequence of Anaerolineae Strain TC1, a Novel Isolate from a Methanogenic Wastewater Treatment System.</title>
        <authorList>
            <person name="Matsuura N."/>
            <person name="Tourlousse D.M."/>
            <person name="Sun L."/>
            <person name="Toyonaga M."/>
            <person name="Kuroda K."/>
            <person name="Ohashi A."/>
            <person name="Cruz R."/>
            <person name="Yamaguchi T."/>
            <person name="Sekiguchi Y."/>
        </authorList>
    </citation>
    <scope>NUCLEOTIDE SEQUENCE [LARGE SCALE GENOMIC DNA]</scope>
    <source>
        <strain evidence="1">TC1</strain>
    </source>
</reference>
<dbReference type="STRING" id="1678840.ATC1_12462"/>
<dbReference type="EMBL" id="DF968180">
    <property type="protein sequence ID" value="GAP39924.1"/>
    <property type="molecule type" value="Genomic_DNA"/>
</dbReference>
<dbReference type="Proteomes" id="UP000053370">
    <property type="component" value="Unassembled WGS sequence"/>
</dbReference>
<evidence type="ECO:0000313" key="1">
    <source>
        <dbReference type="EMBL" id="GAP39924.1"/>
    </source>
</evidence>
<accession>A0A0K8PBN0</accession>